<feature type="transmembrane region" description="Helical" evidence="1">
    <location>
        <begin position="191"/>
        <end position="210"/>
    </location>
</feature>
<feature type="transmembrane region" description="Helical" evidence="1">
    <location>
        <begin position="21"/>
        <end position="39"/>
    </location>
</feature>
<keyword evidence="1" id="KW-0812">Transmembrane</keyword>
<evidence type="ECO:0000313" key="3">
    <source>
        <dbReference type="Proteomes" id="UP001596004"/>
    </source>
</evidence>
<comment type="caution">
    <text evidence="2">The sequence shown here is derived from an EMBL/GenBank/DDBJ whole genome shotgun (WGS) entry which is preliminary data.</text>
</comment>
<keyword evidence="1" id="KW-1133">Transmembrane helix</keyword>
<keyword evidence="3" id="KW-1185">Reference proteome</keyword>
<evidence type="ECO:0000256" key="1">
    <source>
        <dbReference type="SAM" id="Phobius"/>
    </source>
</evidence>
<dbReference type="Proteomes" id="UP001596004">
    <property type="component" value="Unassembled WGS sequence"/>
</dbReference>
<feature type="transmembrane region" description="Helical" evidence="1">
    <location>
        <begin position="269"/>
        <end position="288"/>
    </location>
</feature>
<sequence>MSSSPAPLEPFAAVQRIRYTVWCVGLSLGLLITSALPWLRQSSPWSAGAVLSLWELPDSGVRAVSEHGVSALGMLLLAVSLTLLTALHPARPMVLGALLAAVLSFLNIMWLHQALAEGRGRPAGIPASFSAAPGVAAALAETLALVLGLGLLALLDSADERDAVRRAAVPAGERRPASPWSAEIGRRLGHAARGGTVSLLLVIGSTLPWVRLRHGRENGEDVFRYLSLWDLAGSSAGASVTPAAETALSLLMVSFLLLLLVASEPDRFVGCWVLLSVCLTSASLWWLARAVHGLERAPDAVEVRTLPGQVVTVVVLALAAAMVVAVILPRGRPAPRLLARWRRGRAPTGADDTSVTPGRQE</sequence>
<proteinExistence type="predicted"/>
<accession>A0ABV9CGC5</accession>
<name>A0ABV9CGC5_9ACTN</name>
<feature type="transmembrane region" description="Helical" evidence="1">
    <location>
        <begin position="243"/>
        <end position="262"/>
    </location>
</feature>
<organism evidence="2 3">
    <name type="scientific">Sphaerisporangium dianthi</name>
    <dbReference type="NCBI Taxonomy" id="1436120"/>
    <lineage>
        <taxon>Bacteria</taxon>
        <taxon>Bacillati</taxon>
        <taxon>Actinomycetota</taxon>
        <taxon>Actinomycetes</taxon>
        <taxon>Streptosporangiales</taxon>
        <taxon>Streptosporangiaceae</taxon>
        <taxon>Sphaerisporangium</taxon>
    </lineage>
</organism>
<protein>
    <submittedName>
        <fullName evidence="2">Uncharacterized protein</fullName>
    </submittedName>
</protein>
<keyword evidence="1" id="KW-0472">Membrane</keyword>
<dbReference type="RefSeq" id="WP_380840416.1">
    <property type="nucleotide sequence ID" value="NZ_JBHSFP010000007.1"/>
</dbReference>
<evidence type="ECO:0000313" key="2">
    <source>
        <dbReference type="EMBL" id="MFC4531750.1"/>
    </source>
</evidence>
<gene>
    <name evidence="2" type="ORF">ACFO60_13315</name>
</gene>
<reference evidence="3" key="1">
    <citation type="journal article" date="2019" name="Int. J. Syst. Evol. Microbiol.">
        <title>The Global Catalogue of Microorganisms (GCM) 10K type strain sequencing project: providing services to taxonomists for standard genome sequencing and annotation.</title>
        <authorList>
            <consortium name="The Broad Institute Genomics Platform"/>
            <consortium name="The Broad Institute Genome Sequencing Center for Infectious Disease"/>
            <person name="Wu L."/>
            <person name="Ma J."/>
        </authorList>
    </citation>
    <scope>NUCLEOTIDE SEQUENCE [LARGE SCALE GENOMIC DNA]</scope>
    <source>
        <strain evidence="3">CGMCC 4.7132</strain>
    </source>
</reference>
<feature type="transmembrane region" description="Helical" evidence="1">
    <location>
        <begin position="68"/>
        <end position="87"/>
    </location>
</feature>
<feature type="transmembrane region" description="Helical" evidence="1">
    <location>
        <begin position="94"/>
        <end position="115"/>
    </location>
</feature>
<dbReference type="EMBL" id="JBHSFP010000007">
    <property type="protein sequence ID" value="MFC4531750.1"/>
    <property type="molecule type" value="Genomic_DNA"/>
</dbReference>
<feature type="transmembrane region" description="Helical" evidence="1">
    <location>
        <begin position="135"/>
        <end position="155"/>
    </location>
</feature>
<feature type="transmembrane region" description="Helical" evidence="1">
    <location>
        <begin position="308"/>
        <end position="328"/>
    </location>
</feature>